<keyword evidence="2" id="KW-1185">Reference proteome</keyword>
<dbReference type="AlphaFoldDB" id="A0A0V1GER3"/>
<organism evidence="1 2">
    <name type="scientific">Trichinella pseudospiralis</name>
    <name type="common">Parasitic roundworm</name>
    <dbReference type="NCBI Taxonomy" id="6337"/>
    <lineage>
        <taxon>Eukaryota</taxon>
        <taxon>Metazoa</taxon>
        <taxon>Ecdysozoa</taxon>
        <taxon>Nematoda</taxon>
        <taxon>Enoplea</taxon>
        <taxon>Dorylaimia</taxon>
        <taxon>Trichinellida</taxon>
        <taxon>Trichinellidae</taxon>
        <taxon>Trichinella</taxon>
    </lineage>
</organism>
<evidence type="ECO:0000313" key="1">
    <source>
        <dbReference type="EMBL" id="KRY96712.1"/>
    </source>
</evidence>
<reference evidence="1 2" key="1">
    <citation type="submission" date="2015-01" db="EMBL/GenBank/DDBJ databases">
        <title>Evolution of Trichinella species and genotypes.</title>
        <authorList>
            <person name="Korhonen P.K."/>
            <person name="Edoardo P."/>
            <person name="Giuseppe L.R."/>
            <person name="Gasser R.B."/>
        </authorList>
    </citation>
    <scope>NUCLEOTIDE SEQUENCE [LARGE SCALE GENOMIC DNA]</scope>
    <source>
        <strain evidence="1">ISS588</strain>
    </source>
</reference>
<evidence type="ECO:0000313" key="2">
    <source>
        <dbReference type="Proteomes" id="UP000054805"/>
    </source>
</evidence>
<sequence>MKILNIKVDGVLNSTLEGYYLISVKCPKNYKIDLYVNLDL</sequence>
<comment type="caution">
    <text evidence="1">The sequence shown here is derived from an EMBL/GenBank/DDBJ whole genome shotgun (WGS) entry which is preliminary data.</text>
</comment>
<name>A0A0V1GER3_TRIPS</name>
<dbReference type="Proteomes" id="UP000054805">
    <property type="component" value="Unassembled WGS sequence"/>
</dbReference>
<dbReference type="EMBL" id="JYDS01002962">
    <property type="protein sequence ID" value="KRY96712.1"/>
    <property type="molecule type" value="Genomic_DNA"/>
</dbReference>
<proteinExistence type="predicted"/>
<accession>A0A0V1GER3</accession>
<protein>
    <submittedName>
        <fullName evidence="1">Uncharacterized protein</fullName>
    </submittedName>
</protein>
<gene>
    <name evidence="1" type="ORF">T4B_13545</name>
</gene>